<accession>A0A380YHR4</accession>
<gene>
    <name evidence="1" type="ORF">NCTC11155_00383</name>
</gene>
<organism evidence="1 2">
    <name type="scientific">Bacteroides eggerthii</name>
    <dbReference type="NCBI Taxonomy" id="28111"/>
    <lineage>
        <taxon>Bacteria</taxon>
        <taxon>Pseudomonadati</taxon>
        <taxon>Bacteroidota</taxon>
        <taxon>Bacteroidia</taxon>
        <taxon>Bacteroidales</taxon>
        <taxon>Bacteroidaceae</taxon>
        <taxon>Bacteroides</taxon>
    </lineage>
</organism>
<evidence type="ECO:0000313" key="2">
    <source>
        <dbReference type="Proteomes" id="UP000254424"/>
    </source>
</evidence>
<dbReference type="Proteomes" id="UP000254424">
    <property type="component" value="Unassembled WGS sequence"/>
</dbReference>
<sequence>MIKIKITTFAAATQFVNEASSQVQTLEETPDFDMIKQEEFENFINIPDYYNDEDNQY</sequence>
<dbReference type="STRING" id="483216.BACEGG_01226"/>
<name>A0A380YHR4_9BACE</name>
<proteinExistence type="predicted"/>
<dbReference type="AlphaFoldDB" id="A0A380YHR4"/>
<dbReference type="EMBL" id="UFSX01000001">
    <property type="protein sequence ID" value="SUV28435.1"/>
    <property type="molecule type" value="Genomic_DNA"/>
</dbReference>
<dbReference type="RefSeq" id="WP_004289527.1">
    <property type="nucleotide sequence ID" value="NZ_CABKNQ010000019.1"/>
</dbReference>
<evidence type="ECO:0000313" key="1">
    <source>
        <dbReference type="EMBL" id="SUV28435.1"/>
    </source>
</evidence>
<protein>
    <submittedName>
        <fullName evidence="1">Uncharacterized protein</fullName>
    </submittedName>
</protein>
<dbReference type="GeneID" id="93070325"/>
<reference evidence="1 2" key="1">
    <citation type="submission" date="2018-06" db="EMBL/GenBank/DDBJ databases">
        <authorList>
            <consortium name="Pathogen Informatics"/>
            <person name="Doyle S."/>
        </authorList>
    </citation>
    <scope>NUCLEOTIDE SEQUENCE [LARGE SCALE GENOMIC DNA]</scope>
    <source>
        <strain evidence="1 2">NCTC11155</strain>
    </source>
</reference>